<evidence type="ECO:0000256" key="3">
    <source>
        <dbReference type="ARBA" id="ARBA00006365"/>
    </source>
</evidence>
<evidence type="ECO:0000256" key="1">
    <source>
        <dbReference type="ARBA" id="ARBA00002904"/>
    </source>
</evidence>
<dbReference type="SUPFAM" id="SSF51069">
    <property type="entry name" value="Carbonic anhydrase"/>
    <property type="match status" value="1"/>
</dbReference>
<dbReference type="InterPro" id="IPR001148">
    <property type="entry name" value="CA_dom"/>
</dbReference>
<dbReference type="EMBL" id="JAXQNO010000021">
    <property type="protein sequence ID" value="KAK4769367.1"/>
    <property type="molecule type" value="Genomic_DNA"/>
</dbReference>
<organism evidence="6 7">
    <name type="scientific">Trapa natans</name>
    <name type="common">Water chestnut</name>
    <dbReference type="NCBI Taxonomy" id="22666"/>
    <lineage>
        <taxon>Eukaryota</taxon>
        <taxon>Viridiplantae</taxon>
        <taxon>Streptophyta</taxon>
        <taxon>Embryophyta</taxon>
        <taxon>Tracheophyta</taxon>
        <taxon>Spermatophyta</taxon>
        <taxon>Magnoliopsida</taxon>
        <taxon>eudicotyledons</taxon>
        <taxon>Gunneridae</taxon>
        <taxon>Pentapetalae</taxon>
        <taxon>rosids</taxon>
        <taxon>malvids</taxon>
        <taxon>Myrtales</taxon>
        <taxon>Lythraceae</taxon>
        <taxon>Trapa</taxon>
    </lineage>
</organism>
<accession>A0AAN7QIZ0</accession>
<dbReference type="PROSITE" id="PS51144">
    <property type="entry name" value="ALPHA_CA_2"/>
    <property type="match status" value="1"/>
</dbReference>
<dbReference type="CDD" id="cd03124">
    <property type="entry name" value="alpha_CA_prokaryotic_like"/>
    <property type="match status" value="1"/>
</dbReference>
<protein>
    <recommendedName>
        <fullName evidence="5">Alpha-carbonic anhydrase domain-containing protein</fullName>
    </recommendedName>
</protein>
<comment type="caution">
    <text evidence="6">The sequence shown here is derived from an EMBL/GenBank/DDBJ whole genome shotgun (WGS) entry which is preliminary data.</text>
</comment>
<dbReference type="PANTHER" id="PTHR18952:SF271">
    <property type="entry name" value="ALPHA CARBONIC ANHYDRASE 4-RELATED"/>
    <property type="match status" value="1"/>
</dbReference>
<dbReference type="InterPro" id="IPR041891">
    <property type="entry name" value="Alpha_CA_prokaryot-like"/>
</dbReference>
<feature type="domain" description="Alpha-carbonic anhydrase" evidence="5">
    <location>
        <begin position="11"/>
        <end position="269"/>
    </location>
</feature>
<dbReference type="GO" id="GO:0004089">
    <property type="term" value="F:carbonate dehydratase activity"/>
    <property type="evidence" value="ECO:0007669"/>
    <property type="project" value="UniProtKB-EC"/>
</dbReference>
<sequence length="290" mass="33385">MEFKDNDEDEHPFTYDKVSEVGPMNWGLLKPEWRACKNGKIQSPIDLTSGGVQVSFHLGKLKRDYKPAPATILNRGHDIAVLWKGYAGKIIINGTRYDLVQCHWHSPSEHIFNGTRRDFLLWYNLELHIVHSSPQGKIAVIGIVYKYGRPDRFLTKLIPHMHWHGLQEKGKDVLTSDEEPEEKYIGIVNPGEIKFGSRKYYRYIGSLTTPPCTEGIVWTISKKVMVVADRQTDRDRAFSLALAEVFCFKLQFINFLFDLLQVRTVSRQQVRALRAAVHDVSTLHFSYKSP</sequence>
<comment type="similarity">
    <text evidence="3">Belongs to the alpha-class carbonic anhydrase family.</text>
</comment>
<comment type="subcellular location">
    <subcellularLocation>
        <location evidence="2">Plastid</location>
        <location evidence="2">Chloroplast stroma</location>
    </subcellularLocation>
</comment>
<proteinExistence type="inferred from homology"/>
<evidence type="ECO:0000259" key="5">
    <source>
        <dbReference type="PROSITE" id="PS51144"/>
    </source>
</evidence>
<dbReference type="Pfam" id="PF00194">
    <property type="entry name" value="Carb_anhydrase"/>
    <property type="match status" value="1"/>
</dbReference>
<dbReference type="GO" id="GO:0009570">
    <property type="term" value="C:chloroplast stroma"/>
    <property type="evidence" value="ECO:0007669"/>
    <property type="project" value="UniProtKB-SubCell"/>
</dbReference>
<dbReference type="PANTHER" id="PTHR18952">
    <property type="entry name" value="CARBONIC ANHYDRASE"/>
    <property type="match status" value="1"/>
</dbReference>
<gene>
    <name evidence="6" type="ORF">SAY86_027517</name>
</gene>
<evidence type="ECO:0000256" key="2">
    <source>
        <dbReference type="ARBA" id="ARBA00004470"/>
    </source>
</evidence>
<comment type="catalytic activity">
    <reaction evidence="4">
        <text>hydrogencarbonate + H(+) = CO2 + H2O</text>
        <dbReference type="Rhea" id="RHEA:10748"/>
        <dbReference type="ChEBI" id="CHEBI:15377"/>
        <dbReference type="ChEBI" id="CHEBI:15378"/>
        <dbReference type="ChEBI" id="CHEBI:16526"/>
        <dbReference type="ChEBI" id="CHEBI:17544"/>
        <dbReference type="EC" id="4.2.1.1"/>
    </reaction>
</comment>
<evidence type="ECO:0000256" key="4">
    <source>
        <dbReference type="ARBA" id="ARBA00048348"/>
    </source>
</evidence>
<dbReference type="Proteomes" id="UP001346149">
    <property type="component" value="Unassembled WGS sequence"/>
</dbReference>
<dbReference type="SMART" id="SM01057">
    <property type="entry name" value="Carb_anhydrase"/>
    <property type="match status" value="1"/>
</dbReference>
<evidence type="ECO:0000313" key="7">
    <source>
        <dbReference type="Proteomes" id="UP001346149"/>
    </source>
</evidence>
<dbReference type="GO" id="GO:0008270">
    <property type="term" value="F:zinc ion binding"/>
    <property type="evidence" value="ECO:0007669"/>
    <property type="project" value="InterPro"/>
</dbReference>
<dbReference type="InterPro" id="IPR036398">
    <property type="entry name" value="CA_dom_sf"/>
</dbReference>
<dbReference type="AlphaFoldDB" id="A0AAN7QIZ0"/>
<comment type="function">
    <text evidence="1">Reversible hydration of carbon dioxide.</text>
</comment>
<dbReference type="Gene3D" id="3.10.200.10">
    <property type="entry name" value="Alpha carbonic anhydrase"/>
    <property type="match status" value="1"/>
</dbReference>
<keyword evidence="7" id="KW-1185">Reference proteome</keyword>
<name>A0AAN7QIZ0_TRANT</name>
<reference evidence="6 7" key="1">
    <citation type="journal article" date="2023" name="Hortic Res">
        <title>Pangenome of water caltrop reveals structural variations and asymmetric subgenome divergence after allopolyploidization.</title>
        <authorList>
            <person name="Zhang X."/>
            <person name="Chen Y."/>
            <person name="Wang L."/>
            <person name="Yuan Y."/>
            <person name="Fang M."/>
            <person name="Shi L."/>
            <person name="Lu R."/>
            <person name="Comes H.P."/>
            <person name="Ma Y."/>
            <person name="Chen Y."/>
            <person name="Huang G."/>
            <person name="Zhou Y."/>
            <person name="Zheng Z."/>
            <person name="Qiu Y."/>
        </authorList>
    </citation>
    <scope>NUCLEOTIDE SEQUENCE [LARGE SCALE GENOMIC DNA]</scope>
    <source>
        <strain evidence="6">F231</strain>
    </source>
</reference>
<dbReference type="GO" id="GO:0006730">
    <property type="term" value="P:one-carbon metabolic process"/>
    <property type="evidence" value="ECO:0007669"/>
    <property type="project" value="TreeGrafter"/>
</dbReference>
<evidence type="ECO:0000313" key="6">
    <source>
        <dbReference type="EMBL" id="KAK4769367.1"/>
    </source>
</evidence>
<dbReference type="InterPro" id="IPR023561">
    <property type="entry name" value="Carbonic_anhydrase_a-class"/>
</dbReference>